<keyword evidence="2" id="KW-1185">Reference proteome</keyword>
<proteinExistence type="predicted"/>
<evidence type="ECO:0000313" key="2">
    <source>
        <dbReference type="Proteomes" id="UP000886998"/>
    </source>
</evidence>
<protein>
    <submittedName>
        <fullName evidence="1">Uncharacterized protein</fullName>
    </submittedName>
</protein>
<sequence>MRDPILPEIISHYPELTLKCHDTTICVWTRTFRTLKQRNPHHWKLDSYLEMKPLRHTECQDKKVFTSLNELLEEEDWVRELLPNGSGEPFDETHSKTLSIPWSCATRRVPRGVHLIRFLPIKRSKNILNTN</sequence>
<dbReference type="EMBL" id="BMAV01017351">
    <property type="protein sequence ID" value="GFY68929.1"/>
    <property type="molecule type" value="Genomic_DNA"/>
</dbReference>
<comment type="caution">
    <text evidence="1">The sequence shown here is derived from an EMBL/GenBank/DDBJ whole genome shotgun (WGS) entry which is preliminary data.</text>
</comment>
<organism evidence="1 2">
    <name type="scientific">Trichonephila inaurata madagascariensis</name>
    <dbReference type="NCBI Taxonomy" id="2747483"/>
    <lineage>
        <taxon>Eukaryota</taxon>
        <taxon>Metazoa</taxon>
        <taxon>Ecdysozoa</taxon>
        <taxon>Arthropoda</taxon>
        <taxon>Chelicerata</taxon>
        <taxon>Arachnida</taxon>
        <taxon>Araneae</taxon>
        <taxon>Araneomorphae</taxon>
        <taxon>Entelegynae</taxon>
        <taxon>Araneoidea</taxon>
        <taxon>Nephilidae</taxon>
        <taxon>Trichonephila</taxon>
        <taxon>Trichonephila inaurata</taxon>
    </lineage>
</organism>
<reference evidence="1" key="1">
    <citation type="submission" date="2020-08" db="EMBL/GenBank/DDBJ databases">
        <title>Multicomponent nature underlies the extraordinary mechanical properties of spider dragline silk.</title>
        <authorList>
            <person name="Kono N."/>
            <person name="Nakamura H."/>
            <person name="Mori M."/>
            <person name="Yoshida Y."/>
            <person name="Ohtoshi R."/>
            <person name="Malay A.D."/>
            <person name="Moran D.A.P."/>
            <person name="Tomita M."/>
            <person name="Numata K."/>
            <person name="Arakawa K."/>
        </authorList>
    </citation>
    <scope>NUCLEOTIDE SEQUENCE</scope>
</reference>
<accession>A0A8X7CED3</accession>
<gene>
    <name evidence="1" type="ORF">TNIN_497421</name>
</gene>
<evidence type="ECO:0000313" key="1">
    <source>
        <dbReference type="EMBL" id="GFY68929.1"/>
    </source>
</evidence>
<dbReference type="AlphaFoldDB" id="A0A8X7CED3"/>
<name>A0A8X7CED3_9ARAC</name>
<dbReference type="Proteomes" id="UP000886998">
    <property type="component" value="Unassembled WGS sequence"/>
</dbReference>